<comment type="caution">
    <text evidence="8">The sequence shown here is derived from an EMBL/GenBank/DDBJ whole genome shotgun (WGS) entry which is preliminary data.</text>
</comment>
<evidence type="ECO:0000256" key="6">
    <source>
        <dbReference type="SAM" id="MobiDB-lite"/>
    </source>
</evidence>
<feature type="transmembrane region" description="Helical" evidence="7">
    <location>
        <begin position="245"/>
        <end position="263"/>
    </location>
</feature>
<organism evidence="8 9">
    <name type="scientific">Neolewinella antarctica</name>
    <dbReference type="NCBI Taxonomy" id="442734"/>
    <lineage>
        <taxon>Bacteria</taxon>
        <taxon>Pseudomonadati</taxon>
        <taxon>Bacteroidota</taxon>
        <taxon>Saprospiria</taxon>
        <taxon>Saprospirales</taxon>
        <taxon>Lewinellaceae</taxon>
        <taxon>Neolewinella</taxon>
    </lineage>
</organism>
<evidence type="ECO:0000256" key="2">
    <source>
        <dbReference type="ARBA" id="ARBA00022475"/>
    </source>
</evidence>
<dbReference type="Pfam" id="PF03631">
    <property type="entry name" value="Virul_fac_BrkB"/>
    <property type="match status" value="1"/>
</dbReference>
<feature type="compositionally biased region" description="Basic and acidic residues" evidence="6">
    <location>
        <begin position="311"/>
        <end position="334"/>
    </location>
</feature>
<gene>
    <name evidence="8" type="ORF">GGR27_001688</name>
</gene>
<keyword evidence="3 7" id="KW-0812">Transmembrane</keyword>
<accession>A0ABX0XB81</accession>
<comment type="subcellular location">
    <subcellularLocation>
        <location evidence="1">Cell membrane</location>
        <topology evidence="1">Multi-pass membrane protein</topology>
    </subcellularLocation>
</comment>
<dbReference type="InterPro" id="IPR017039">
    <property type="entry name" value="Virul_fac_BrkB"/>
</dbReference>
<evidence type="ECO:0000313" key="9">
    <source>
        <dbReference type="Proteomes" id="UP000770785"/>
    </source>
</evidence>
<dbReference type="EMBL" id="JAATJH010000002">
    <property type="protein sequence ID" value="NJC26189.1"/>
    <property type="molecule type" value="Genomic_DNA"/>
</dbReference>
<evidence type="ECO:0000313" key="8">
    <source>
        <dbReference type="EMBL" id="NJC26189.1"/>
    </source>
</evidence>
<evidence type="ECO:0000256" key="5">
    <source>
        <dbReference type="ARBA" id="ARBA00023136"/>
    </source>
</evidence>
<evidence type="ECO:0000256" key="4">
    <source>
        <dbReference type="ARBA" id="ARBA00022989"/>
    </source>
</evidence>
<feature type="transmembrane region" description="Helical" evidence="7">
    <location>
        <begin position="33"/>
        <end position="56"/>
    </location>
</feature>
<evidence type="ECO:0000256" key="7">
    <source>
        <dbReference type="SAM" id="Phobius"/>
    </source>
</evidence>
<feature type="region of interest" description="Disordered" evidence="6">
    <location>
        <begin position="311"/>
        <end position="355"/>
    </location>
</feature>
<name>A0ABX0XB81_9BACT</name>
<keyword evidence="4 7" id="KW-1133">Transmembrane helix</keyword>
<dbReference type="PANTHER" id="PTHR30213:SF1">
    <property type="entry name" value="INNER MEMBRANE PROTEIN YHJD"/>
    <property type="match status" value="1"/>
</dbReference>
<feature type="transmembrane region" description="Helical" evidence="7">
    <location>
        <begin position="189"/>
        <end position="207"/>
    </location>
</feature>
<dbReference type="NCBIfam" id="TIGR00765">
    <property type="entry name" value="yihY_not_rbn"/>
    <property type="match status" value="1"/>
</dbReference>
<feature type="transmembrane region" description="Helical" evidence="7">
    <location>
        <begin position="142"/>
        <end position="169"/>
    </location>
</feature>
<feature type="transmembrane region" description="Helical" evidence="7">
    <location>
        <begin position="219"/>
        <end position="239"/>
    </location>
</feature>
<keyword evidence="9" id="KW-1185">Reference proteome</keyword>
<evidence type="ECO:0000256" key="1">
    <source>
        <dbReference type="ARBA" id="ARBA00004651"/>
    </source>
</evidence>
<dbReference type="PIRSF" id="PIRSF035875">
    <property type="entry name" value="RNase_BN"/>
    <property type="match status" value="1"/>
</dbReference>
<evidence type="ECO:0000256" key="3">
    <source>
        <dbReference type="ARBA" id="ARBA00022692"/>
    </source>
</evidence>
<dbReference type="Proteomes" id="UP000770785">
    <property type="component" value="Unassembled WGS sequence"/>
</dbReference>
<dbReference type="RefSeq" id="WP_168036945.1">
    <property type="nucleotide sequence ID" value="NZ_JAATJH010000002.1"/>
</dbReference>
<keyword evidence="2" id="KW-1003">Cell membrane</keyword>
<dbReference type="PANTHER" id="PTHR30213">
    <property type="entry name" value="INNER MEMBRANE PROTEIN YHJD"/>
    <property type="match status" value="1"/>
</dbReference>
<proteinExistence type="predicted"/>
<protein>
    <submittedName>
        <fullName evidence="8">Membrane protein</fullName>
    </submittedName>
</protein>
<feature type="transmembrane region" description="Helical" evidence="7">
    <location>
        <begin position="95"/>
        <end position="116"/>
    </location>
</feature>
<sequence>MANENIFQRALSFTKELFKNYMDDDALNLGAALAYYTVFSFAPLLVVATTVASYFFGEEAVSGNLYGELKNLLGPDSAETIQEIVSNAYQSGDSWWATAISIGTLVFAATGVFANLQISMNKIWELRAAPENGVLGFVFKRLLSFSFVIGLGFLLVVTLVLNTIVLGFMDKIVELVPGISEVLLAVGTWVLSTVITAVVFALMFRYLPDAKARWRDIWVGALFTSILFGLGRILIGFYIGNSDFSSTYGAAGALITLLVWTYYNSQILFLGAEFTFIWAARSGNPILPDDHAVKIRTKEVKLTEEQVIKEAEKTRVDTSGKGKTKHDATAEKGKGIKGRPTVDDDPDRISQRPVG</sequence>
<keyword evidence="5 7" id="KW-0472">Membrane</keyword>
<reference evidence="8 9" key="1">
    <citation type="submission" date="2020-03" db="EMBL/GenBank/DDBJ databases">
        <title>Genomic Encyclopedia of Type Strains, Phase IV (KMG-IV): sequencing the most valuable type-strain genomes for metagenomic binning, comparative biology and taxonomic classification.</title>
        <authorList>
            <person name="Goeker M."/>
        </authorList>
    </citation>
    <scope>NUCLEOTIDE SEQUENCE [LARGE SCALE GENOMIC DNA]</scope>
    <source>
        <strain evidence="8 9">DSM 105096</strain>
    </source>
</reference>